<evidence type="ECO:0000313" key="1">
    <source>
        <dbReference type="EMBL" id="CAN99523.1"/>
    </source>
</evidence>
<sequence length="163" mass="18733">MSAHFQGKAYEQWFRDLRITDAPLTRRGLVEALDFFHQRMPGLDRRTMLAFLRGMDLHRPVKRVLLQPNSEIAAFRRSTESPFKLFYTKVGANLHSLGVNPHDRRFQRFRVRALVEVLESYAAPVVDTWSELLPVGVYRHYTARGGGIQYVIPGSYGCLLVAV</sequence>
<dbReference type="AlphaFoldDB" id="A9GHN7"/>
<dbReference type="Proteomes" id="UP000002139">
    <property type="component" value="Chromosome"/>
</dbReference>
<dbReference type="KEGG" id="scl:sce9350"/>
<dbReference type="RefSeq" id="WP_012241958.1">
    <property type="nucleotide sequence ID" value="NC_010162.1"/>
</dbReference>
<name>A9GHN7_SORC5</name>
<dbReference type="HOGENOM" id="CLU_1625986_0_0_7"/>
<dbReference type="EMBL" id="AM746676">
    <property type="protein sequence ID" value="CAN99523.1"/>
    <property type="molecule type" value="Genomic_DNA"/>
</dbReference>
<gene>
    <name evidence="1" type="ordered locus">sce9350</name>
</gene>
<keyword evidence="2" id="KW-1185">Reference proteome</keyword>
<organism evidence="1 2">
    <name type="scientific">Sorangium cellulosum (strain So ce56)</name>
    <name type="common">Polyangium cellulosum (strain So ce56)</name>
    <dbReference type="NCBI Taxonomy" id="448385"/>
    <lineage>
        <taxon>Bacteria</taxon>
        <taxon>Pseudomonadati</taxon>
        <taxon>Myxococcota</taxon>
        <taxon>Polyangia</taxon>
        <taxon>Polyangiales</taxon>
        <taxon>Polyangiaceae</taxon>
        <taxon>Sorangium</taxon>
    </lineage>
</organism>
<evidence type="ECO:0000313" key="2">
    <source>
        <dbReference type="Proteomes" id="UP000002139"/>
    </source>
</evidence>
<accession>A9GHN7</accession>
<reference evidence="1 2" key="1">
    <citation type="journal article" date="2007" name="Nat. Biotechnol.">
        <title>Complete genome sequence of the myxobacterium Sorangium cellulosum.</title>
        <authorList>
            <person name="Schneiker S."/>
            <person name="Perlova O."/>
            <person name="Kaiser O."/>
            <person name="Gerth K."/>
            <person name="Alici A."/>
            <person name="Altmeyer M.O."/>
            <person name="Bartels D."/>
            <person name="Bekel T."/>
            <person name="Beyer S."/>
            <person name="Bode E."/>
            <person name="Bode H.B."/>
            <person name="Bolten C.J."/>
            <person name="Choudhuri J.V."/>
            <person name="Doss S."/>
            <person name="Elnakady Y.A."/>
            <person name="Frank B."/>
            <person name="Gaigalat L."/>
            <person name="Goesmann A."/>
            <person name="Groeger C."/>
            <person name="Gross F."/>
            <person name="Jelsbak L."/>
            <person name="Jelsbak L."/>
            <person name="Kalinowski J."/>
            <person name="Kegler C."/>
            <person name="Knauber T."/>
            <person name="Konietzny S."/>
            <person name="Kopp M."/>
            <person name="Krause L."/>
            <person name="Krug D."/>
            <person name="Linke B."/>
            <person name="Mahmud T."/>
            <person name="Martinez-Arias R."/>
            <person name="McHardy A.C."/>
            <person name="Merai M."/>
            <person name="Meyer F."/>
            <person name="Mormann S."/>
            <person name="Munoz-Dorado J."/>
            <person name="Perez J."/>
            <person name="Pradella S."/>
            <person name="Rachid S."/>
            <person name="Raddatz G."/>
            <person name="Rosenau F."/>
            <person name="Rueckert C."/>
            <person name="Sasse F."/>
            <person name="Scharfe M."/>
            <person name="Schuster S.C."/>
            <person name="Suen G."/>
            <person name="Treuner-Lange A."/>
            <person name="Velicer G.J."/>
            <person name="Vorholter F.-J."/>
            <person name="Weissman K.J."/>
            <person name="Welch R.D."/>
            <person name="Wenzel S.C."/>
            <person name="Whitworth D.E."/>
            <person name="Wilhelm S."/>
            <person name="Wittmann C."/>
            <person name="Bloecker H."/>
            <person name="Puehler A."/>
            <person name="Mueller R."/>
        </authorList>
    </citation>
    <scope>NUCLEOTIDE SEQUENCE [LARGE SCALE GENOMIC DNA]</scope>
    <source>
        <strain evidence="2">So ce56</strain>
    </source>
</reference>
<dbReference type="OrthoDB" id="9913344at2"/>
<protein>
    <submittedName>
        <fullName evidence="1">Uncharacterized protein</fullName>
    </submittedName>
</protein>
<dbReference type="STRING" id="448385.sce9350"/>
<proteinExistence type="predicted"/>